<dbReference type="InterPro" id="IPR007542">
    <property type="entry name" value="MCP_C"/>
</dbReference>
<organism evidence="3">
    <name type="scientific">viral metagenome</name>
    <dbReference type="NCBI Taxonomy" id="1070528"/>
    <lineage>
        <taxon>unclassified sequences</taxon>
        <taxon>metagenomes</taxon>
        <taxon>organismal metagenomes</taxon>
    </lineage>
</organism>
<dbReference type="EMBL" id="MN739063">
    <property type="protein sequence ID" value="QHS86859.1"/>
    <property type="molecule type" value="Genomic_DNA"/>
</dbReference>
<dbReference type="InterPro" id="IPR031654">
    <property type="entry name" value="Capsid_N"/>
</dbReference>
<dbReference type="Gene3D" id="2.70.9.10">
    <property type="entry name" value="Adenovirus Type 2 Hexon, domain 4"/>
    <property type="match status" value="1"/>
</dbReference>
<feature type="domain" description="Major capsid protein N-terminal" evidence="2">
    <location>
        <begin position="25"/>
        <end position="197"/>
    </location>
</feature>
<sequence length="398" mass="45760">MSGSKIIILSKGEQDTYLTADSNHSFFKSSSKTYSYFAQNWHVVSPGSDFKFDNADNTVIRLPLEGDLISNMLIRINIDGTNLNNDTGKNYALQLIDTITFKYNDKVLSTLDYNYISMYHKLNCEHTEYKNFIDMVSLNANSLENTFPGINQSVDGNFVYVPLPFWFTKNPGSAFPIWLLSNPQLTVDIKLRNKTHIQSLDLLIQYTNLLSKEKDVFKTSSLEYLIEQVDIVNKTLIDNKKSVKVDLPRDKYVKYLLWNVLDTTPSTFDFLSKDVIEKTSILLNGNPVLNNAHKSITSVLNRYNYFNTPYVNGLDLYNTDMTKYAKYTDKNDLNIHIQSFCLDPLKFQSSGFLTTDKFNNFTLEINMRDTAQTGTLHVYIIKHNILRIKDGVLNLQHN</sequence>
<dbReference type="Pfam" id="PF04451">
    <property type="entry name" value="Capsid_NCLDV"/>
    <property type="match status" value="1"/>
</dbReference>
<dbReference type="SUPFAM" id="SSF49749">
    <property type="entry name" value="Group II dsDNA viruses VP"/>
    <property type="match status" value="2"/>
</dbReference>
<evidence type="ECO:0000259" key="1">
    <source>
        <dbReference type="Pfam" id="PF04451"/>
    </source>
</evidence>
<dbReference type="Pfam" id="PF16903">
    <property type="entry name" value="Capsid_N"/>
    <property type="match status" value="1"/>
</dbReference>
<evidence type="ECO:0000259" key="2">
    <source>
        <dbReference type="Pfam" id="PF16903"/>
    </source>
</evidence>
<dbReference type="Gene3D" id="2.70.9.20">
    <property type="entry name" value="Major capsid protein Vp54"/>
    <property type="match status" value="1"/>
</dbReference>
<dbReference type="InterPro" id="IPR038519">
    <property type="entry name" value="MCP_C_sf"/>
</dbReference>
<name>A0A6C0B5N0_9ZZZZ</name>
<proteinExistence type="predicted"/>
<reference evidence="3" key="1">
    <citation type="journal article" date="2020" name="Nature">
        <title>Giant virus diversity and host interactions through global metagenomics.</title>
        <authorList>
            <person name="Schulz F."/>
            <person name="Roux S."/>
            <person name="Paez-Espino D."/>
            <person name="Jungbluth S."/>
            <person name="Walsh D.A."/>
            <person name="Denef V.J."/>
            <person name="McMahon K.D."/>
            <person name="Konstantinidis K.T."/>
            <person name="Eloe-Fadrosh E.A."/>
            <person name="Kyrpides N.C."/>
            <person name="Woyke T."/>
        </authorList>
    </citation>
    <scope>NUCLEOTIDE SEQUENCE</scope>
    <source>
        <strain evidence="3">GVMAG-M-3300009422-16</strain>
    </source>
</reference>
<evidence type="ECO:0000313" key="3">
    <source>
        <dbReference type="EMBL" id="QHS86859.1"/>
    </source>
</evidence>
<dbReference type="GO" id="GO:0005198">
    <property type="term" value="F:structural molecule activity"/>
    <property type="evidence" value="ECO:0007669"/>
    <property type="project" value="InterPro"/>
</dbReference>
<protein>
    <submittedName>
        <fullName evidence="3">Uncharacterized protein</fullName>
    </submittedName>
</protein>
<dbReference type="AlphaFoldDB" id="A0A6C0B5N0"/>
<accession>A0A6C0B5N0</accession>
<dbReference type="InterPro" id="IPR016112">
    <property type="entry name" value="VP_dsDNA_II"/>
</dbReference>
<feature type="domain" description="Major capsid protein C-terminal" evidence="1">
    <location>
        <begin position="213"/>
        <end position="392"/>
    </location>
</feature>